<evidence type="ECO:0000313" key="8">
    <source>
        <dbReference type="EMBL" id="TNN30858.1"/>
    </source>
</evidence>
<evidence type="ECO:0000256" key="2">
    <source>
        <dbReference type="ARBA" id="ARBA00022483"/>
    </source>
</evidence>
<dbReference type="Pfam" id="PF08366">
    <property type="entry name" value="LLGL"/>
    <property type="match status" value="1"/>
</dbReference>
<evidence type="ECO:0000256" key="4">
    <source>
        <dbReference type="ARBA" id="ARBA00022737"/>
    </source>
</evidence>
<dbReference type="GO" id="GO:0006887">
    <property type="term" value="P:exocytosis"/>
    <property type="evidence" value="ECO:0007669"/>
    <property type="project" value="UniProtKB-KW"/>
</dbReference>
<feature type="domain" description="Lethal giant larvae homologue 2" evidence="7">
    <location>
        <begin position="130"/>
        <end position="239"/>
    </location>
</feature>
<dbReference type="InterPro" id="IPR036322">
    <property type="entry name" value="WD40_repeat_dom_sf"/>
</dbReference>
<feature type="region of interest" description="Disordered" evidence="6">
    <location>
        <begin position="342"/>
        <end position="369"/>
    </location>
</feature>
<gene>
    <name evidence="8" type="primary">Llgl1</name>
    <name evidence="8" type="ORF">EYF80_058990</name>
</gene>
<dbReference type="GO" id="GO:0030864">
    <property type="term" value="C:cortical actin cytoskeleton"/>
    <property type="evidence" value="ECO:0007669"/>
    <property type="project" value="TreeGrafter"/>
</dbReference>
<dbReference type="GO" id="GO:0045159">
    <property type="term" value="F:myosin II binding"/>
    <property type="evidence" value="ECO:0007669"/>
    <property type="project" value="TreeGrafter"/>
</dbReference>
<organism evidence="8 9">
    <name type="scientific">Liparis tanakae</name>
    <name type="common">Tanaka's snailfish</name>
    <dbReference type="NCBI Taxonomy" id="230148"/>
    <lineage>
        <taxon>Eukaryota</taxon>
        <taxon>Metazoa</taxon>
        <taxon>Chordata</taxon>
        <taxon>Craniata</taxon>
        <taxon>Vertebrata</taxon>
        <taxon>Euteleostomi</taxon>
        <taxon>Actinopterygii</taxon>
        <taxon>Neopterygii</taxon>
        <taxon>Teleostei</taxon>
        <taxon>Neoteleostei</taxon>
        <taxon>Acanthomorphata</taxon>
        <taxon>Eupercaria</taxon>
        <taxon>Perciformes</taxon>
        <taxon>Cottioidei</taxon>
        <taxon>Cottales</taxon>
        <taxon>Liparidae</taxon>
        <taxon>Liparis</taxon>
    </lineage>
</organism>
<dbReference type="GO" id="GO:0005096">
    <property type="term" value="F:GTPase activator activity"/>
    <property type="evidence" value="ECO:0007669"/>
    <property type="project" value="TreeGrafter"/>
</dbReference>
<evidence type="ECO:0000256" key="6">
    <source>
        <dbReference type="SAM" id="MobiDB-lite"/>
    </source>
</evidence>
<keyword evidence="2" id="KW-0268">Exocytosis</keyword>
<dbReference type="PANTHER" id="PTHR10241:SF21">
    <property type="entry name" value="LETHAL(2) GIANT LARVAE PROTEIN HOMOLOG 1"/>
    <property type="match status" value="1"/>
</dbReference>
<evidence type="ECO:0000256" key="1">
    <source>
        <dbReference type="ARBA" id="ARBA00008070"/>
    </source>
</evidence>
<dbReference type="GO" id="GO:0005886">
    <property type="term" value="C:plasma membrane"/>
    <property type="evidence" value="ECO:0007669"/>
    <property type="project" value="TreeGrafter"/>
</dbReference>
<dbReference type="GO" id="GO:0008593">
    <property type="term" value="P:regulation of Notch signaling pathway"/>
    <property type="evidence" value="ECO:0007669"/>
    <property type="project" value="TreeGrafter"/>
</dbReference>
<dbReference type="Proteomes" id="UP000314294">
    <property type="component" value="Unassembled WGS sequence"/>
</dbReference>
<dbReference type="PANTHER" id="PTHR10241">
    <property type="entry name" value="LETHAL 2 GIANT LARVAE PROTEIN"/>
    <property type="match status" value="1"/>
</dbReference>
<dbReference type="GO" id="GO:0030866">
    <property type="term" value="P:cortical actin cytoskeleton organization"/>
    <property type="evidence" value="ECO:0007669"/>
    <property type="project" value="TreeGrafter"/>
</dbReference>
<dbReference type="SUPFAM" id="SSF50978">
    <property type="entry name" value="WD40 repeat-like"/>
    <property type="match status" value="1"/>
</dbReference>
<comment type="similarity">
    <text evidence="1">Belongs to the WD repeat L(2)GL family.</text>
</comment>
<dbReference type="GO" id="GO:0051294">
    <property type="term" value="P:establishment of spindle orientation"/>
    <property type="evidence" value="ECO:0007669"/>
    <property type="project" value="TreeGrafter"/>
</dbReference>
<evidence type="ECO:0000313" key="9">
    <source>
        <dbReference type="Proteomes" id="UP000314294"/>
    </source>
</evidence>
<keyword evidence="3 5" id="KW-0853">WD repeat</keyword>
<dbReference type="Gene3D" id="2.130.10.10">
    <property type="entry name" value="YVTN repeat-like/Quinoprotein amine dehydrogenase"/>
    <property type="match status" value="1"/>
</dbReference>
<dbReference type="GO" id="GO:0006893">
    <property type="term" value="P:Golgi to plasma membrane transport"/>
    <property type="evidence" value="ECO:0007669"/>
    <property type="project" value="TreeGrafter"/>
</dbReference>
<dbReference type="PROSITE" id="PS50082">
    <property type="entry name" value="WD_REPEATS_2"/>
    <property type="match status" value="1"/>
</dbReference>
<protein>
    <submittedName>
        <fullName evidence="8">Lethal(2) giant larvae 1</fullName>
    </submittedName>
</protein>
<dbReference type="InterPro" id="IPR015943">
    <property type="entry name" value="WD40/YVTN_repeat-like_dom_sf"/>
</dbReference>
<dbReference type="AlphaFoldDB" id="A0A4Z2EPW1"/>
<accession>A0A4Z2EPW1</accession>
<feature type="compositionally biased region" description="Acidic residues" evidence="6">
    <location>
        <begin position="342"/>
        <end position="363"/>
    </location>
</feature>
<dbReference type="InterPro" id="IPR013577">
    <property type="entry name" value="LLGL2"/>
</dbReference>
<evidence type="ECO:0000259" key="7">
    <source>
        <dbReference type="Pfam" id="PF08366"/>
    </source>
</evidence>
<dbReference type="OrthoDB" id="19944at2759"/>
<dbReference type="PRINTS" id="PR00962">
    <property type="entry name" value="LETHAL2GIANT"/>
</dbReference>
<dbReference type="EMBL" id="SRLO01004040">
    <property type="protein sequence ID" value="TNN30858.1"/>
    <property type="molecule type" value="Genomic_DNA"/>
</dbReference>
<comment type="caution">
    <text evidence="8">The sequence shown here is derived from an EMBL/GenBank/DDBJ whole genome shotgun (WGS) entry which is preliminary data.</text>
</comment>
<evidence type="ECO:0000256" key="5">
    <source>
        <dbReference type="PROSITE-ProRule" id="PRU00221"/>
    </source>
</evidence>
<dbReference type="InterPro" id="IPR000664">
    <property type="entry name" value="Lethal2_giant"/>
</dbReference>
<sequence length="397" mass="44513">MLFCFPSLPDDYRCGKSLGPVESLQEHPQQPGKILIGYSRGLVVLWELTTRHAEQLFLGKQVHLVLRGTTWMKNRGDVFSKCRPPNLQQLESLVWERSGNIFVSSHNDGGYSVWAVTNGNTYNHQPVSSSIPYGPFPCKAINKVLWRTTQTGSPVLLYSGGMPRASYGDRHCLTIQQGKDHVTLDFTSRVIDFFTVHGVEPENGPCLRRPYRQFDEASAVVVLLEEELVVIDLETPGWPSLPTPYLAPLHSSAITCSFHVTSVPPKLWERLVAAGRAQQGRQHAHGKWPICGGKNLAPQPKQQELLLTGHEDGTVRFWDASGVALTPLYKLGTANVFHTDCDPCDDPQDPGDDDPDMQQEEEWPPFRKVRKSKESLDVFPRGEIRRRVSFYSVTCVA</sequence>
<name>A0A4Z2EPW1_9TELE</name>
<dbReference type="InterPro" id="IPR001680">
    <property type="entry name" value="WD40_rpt"/>
</dbReference>
<reference evidence="8 9" key="1">
    <citation type="submission" date="2019-03" db="EMBL/GenBank/DDBJ databases">
        <title>First draft genome of Liparis tanakae, snailfish: a comprehensive survey of snailfish specific genes.</title>
        <authorList>
            <person name="Kim W."/>
            <person name="Song I."/>
            <person name="Jeong J.-H."/>
            <person name="Kim D."/>
            <person name="Kim S."/>
            <person name="Ryu S."/>
            <person name="Song J.Y."/>
            <person name="Lee S.K."/>
        </authorList>
    </citation>
    <scope>NUCLEOTIDE SEQUENCE [LARGE SCALE GENOMIC DNA]</scope>
    <source>
        <tissue evidence="8">Muscle</tissue>
    </source>
</reference>
<dbReference type="GO" id="GO:0032878">
    <property type="term" value="P:regulation of establishment or maintenance of cell polarity"/>
    <property type="evidence" value="ECO:0007669"/>
    <property type="project" value="TreeGrafter"/>
</dbReference>
<keyword evidence="9" id="KW-1185">Reference proteome</keyword>
<evidence type="ECO:0000256" key="3">
    <source>
        <dbReference type="ARBA" id="ARBA00022574"/>
    </source>
</evidence>
<proteinExistence type="inferred from homology"/>
<feature type="repeat" description="WD" evidence="5">
    <location>
        <begin position="305"/>
        <end position="319"/>
    </location>
</feature>
<keyword evidence="4" id="KW-0677">Repeat</keyword>